<dbReference type="AlphaFoldDB" id="A0A1H9GUS9"/>
<keyword evidence="6" id="KW-1185">Reference proteome</keyword>
<keyword evidence="1" id="KW-0732">Signal</keyword>
<dbReference type="InterPro" id="IPR025178">
    <property type="entry name" value="Lnb_N"/>
</dbReference>
<evidence type="ECO:0000259" key="3">
    <source>
        <dbReference type="Pfam" id="PF25222"/>
    </source>
</evidence>
<dbReference type="OrthoDB" id="9759948at2"/>
<evidence type="ECO:0000259" key="2">
    <source>
        <dbReference type="Pfam" id="PF13387"/>
    </source>
</evidence>
<accession>A0A1H9GUS9</accession>
<dbReference type="STRING" id="355243.SAMN03080615_01901"/>
<gene>
    <name evidence="5" type="ORF">SAMN03080615_01901</name>
</gene>
<evidence type="ECO:0000259" key="4">
    <source>
        <dbReference type="Pfam" id="PF25225"/>
    </source>
</evidence>
<feature type="domain" description="DUF7843" evidence="4">
    <location>
        <begin position="36"/>
        <end position="117"/>
    </location>
</feature>
<reference evidence="6" key="1">
    <citation type="submission" date="2016-10" db="EMBL/GenBank/DDBJ databases">
        <authorList>
            <person name="Varghese N."/>
            <person name="Submissions S."/>
        </authorList>
    </citation>
    <scope>NUCLEOTIDE SEQUENCE [LARGE SCALE GENOMIC DNA]</scope>
    <source>
        <strain evidence="6">DSM 18887</strain>
    </source>
</reference>
<feature type="signal peptide" evidence="1">
    <location>
        <begin position="1"/>
        <end position="20"/>
    </location>
</feature>
<sequence length="631" mass="71898">MLLRIVILLTFSIISLNAVAAKSHESEAWVSAAKRQNLSINPTWLKLGHYKDKTSSQTAYSSEIHSKNFFIASNGMTDPQEELFATIEAMFTPLNQKNRDAHPQCQFPARYLWLKKHLQNTNVLPAEATCPSYNEWTHDSSIESLSVIYATGYLGNPASFYGHTFLKFNSANNTSSFLDKTINYGAVVPDGENPVTYIFKGIFGGYIGGFSDVNFYFQNNNYGENELRDLWEYRLDLPTESVRLIVAHSWEVLKKEYTYFFFRKNCAYRMAELIELAEGVNIIKSRAVTFPQSLIKTISESYINNRPLVLSKFYHASRQTRLYQKYLALNANEKALVHQIFNHHNKLYDNDFIKCSITSKYLILDTLLDYLQYVRTPEDRNTDTVNSFYQQVLIERYKLPPGEVHISKQHGYPPDKGRDPSLVQSAITHNSKLGDGISLIFRPAYYDVLDSDNSHVRDSALTMGRFELHSSQGGNFELRDLTLIEIESINAAVTGLPEDNGSGWFLKAGLQPPDLTCTSCLIMRGQAYYGYSKRISNDILIGGFLGGQLQDSYKSSGNTRIAAKLFTNLFTGKDYNMRILIDTATPLDGAKSQEYVTTFLSRYRLSRNSDIRLSYKKDKAEEYNLTFGLYF</sequence>
<evidence type="ECO:0000313" key="6">
    <source>
        <dbReference type="Proteomes" id="UP000198749"/>
    </source>
</evidence>
<dbReference type="EMBL" id="FOGB01000004">
    <property type="protein sequence ID" value="SEQ53768.1"/>
    <property type="molecule type" value="Genomic_DNA"/>
</dbReference>
<dbReference type="Pfam" id="PF25222">
    <property type="entry name" value="DUF7840"/>
    <property type="match status" value="1"/>
</dbReference>
<evidence type="ECO:0000313" key="5">
    <source>
        <dbReference type="EMBL" id="SEQ53768.1"/>
    </source>
</evidence>
<evidence type="ECO:0000256" key="1">
    <source>
        <dbReference type="SAM" id="SignalP"/>
    </source>
</evidence>
<feature type="domain" description="Lnb N-terminal periplasmic" evidence="2">
    <location>
        <begin position="133"/>
        <end position="294"/>
    </location>
</feature>
<dbReference type="InterPro" id="IPR057162">
    <property type="entry name" value="DUF7840"/>
</dbReference>
<feature type="chain" id="PRO_5011772297" evidence="1">
    <location>
        <begin position="21"/>
        <end position="631"/>
    </location>
</feature>
<organism evidence="5 6">
    <name type="scientific">Amphritea atlantica</name>
    <dbReference type="NCBI Taxonomy" id="355243"/>
    <lineage>
        <taxon>Bacteria</taxon>
        <taxon>Pseudomonadati</taxon>
        <taxon>Pseudomonadota</taxon>
        <taxon>Gammaproteobacteria</taxon>
        <taxon>Oceanospirillales</taxon>
        <taxon>Oceanospirillaceae</taxon>
        <taxon>Amphritea</taxon>
    </lineage>
</organism>
<feature type="domain" description="DUF7840" evidence="3">
    <location>
        <begin position="413"/>
        <end position="622"/>
    </location>
</feature>
<protein>
    <submittedName>
        <fullName evidence="5">Uncharacterized protein</fullName>
    </submittedName>
</protein>
<dbReference type="Pfam" id="PF25225">
    <property type="entry name" value="DUF7843"/>
    <property type="match status" value="1"/>
</dbReference>
<name>A0A1H9GUS9_9GAMM</name>
<dbReference type="Pfam" id="PF13387">
    <property type="entry name" value="Lnb_N"/>
    <property type="match status" value="1"/>
</dbReference>
<dbReference type="RefSeq" id="WP_091357075.1">
    <property type="nucleotide sequence ID" value="NZ_AP025284.1"/>
</dbReference>
<proteinExistence type="predicted"/>
<dbReference type="Proteomes" id="UP000198749">
    <property type="component" value="Unassembled WGS sequence"/>
</dbReference>
<dbReference type="InterPro" id="IPR057165">
    <property type="entry name" value="DUF7843"/>
</dbReference>